<keyword evidence="3" id="KW-1185">Reference proteome</keyword>
<name>A0A1D3PC44_PLAMA</name>
<keyword evidence="1" id="KW-0472">Membrane</keyword>
<dbReference type="AlphaFoldDB" id="A0A1D3PC44"/>
<evidence type="ECO:0000313" key="3">
    <source>
        <dbReference type="Proteomes" id="UP000219813"/>
    </source>
</evidence>
<feature type="transmembrane region" description="Helical" evidence="1">
    <location>
        <begin position="248"/>
        <end position="272"/>
    </location>
</feature>
<dbReference type="Proteomes" id="UP000219813">
    <property type="component" value="Chromosome 9"/>
</dbReference>
<dbReference type="KEGG" id="pmal:PMUG01_09010900"/>
<organism evidence="2 3">
    <name type="scientific">Plasmodium malariae</name>
    <dbReference type="NCBI Taxonomy" id="5858"/>
    <lineage>
        <taxon>Eukaryota</taxon>
        <taxon>Sar</taxon>
        <taxon>Alveolata</taxon>
        <taxon>Apicomplexa</taxon>
        <taxon>Aconoidasida</taxon>
        <taxon>Haemosporida</taxon>
        <taxon>Plasmodiidae</taxon>
        <taxon>Plasmodium</taxon>
        <taxon>Plasmodium (Plasmodium)</taxon>
    </lineage>
</organism>
<feature type="transmembrane region" description="Helical" evidence="1">
    <location>
        <begin position="6"/>
        <end position="26"/>
    </location>
</feature>
<dbReference type="GeneID" id="39868635"/>
<reference evidence="2 3" key="1">
    <citation type="submission" date="2016-06" db="EMBL/GenBank/DDBJ databases">
        <authorList>
            <consortium name="Pathogen Informatics"/>
        </authorList>
    </citation>
    <scope>NUCLEOTIDE SEQUENCE [LARGE SCALE GENOMIC DNA]</scope>
</reference>
<feature type="transmembrane region" description="Helical" evidence="1">
    <location>
        <begin position="160"/>
        <end position="180"/>
    </location>
</feature>
<proteinExistence type="predicted"/>
<dbReference type="Pfam" id="PF12420">
    <property type="entry name" value="DUF3671"/>
    <property type="match status" value="1"/>
</dbReference>
<dbReference type="EMBL" id="LT594630">
    <property type="protein sequence ID" value="SCN12541.1"/>
    <property type="molecule type" value="Genomic_DNA"/>
</dbReference>
<keyword evidence="1" id="KW-1133">Transmembrane helix</keyword>
<dbReference type="InterPro" id="IPR022139">
    <property type="entry name" value="Fam-L/Fam-M-like_plasmodium"/>
</dbReference>
<protein>
    <submittedName>
        <fullName evidence="2">Fam-l protein</fullName>
    </submittedName>
</protein>
<dbReference type="VEuPathDB" id="PlasmoDB:PmUG01_09010900"/>
<gene>
    <name evidence="2" type="primary">PmUG01_09010900</name>
    <name evidence="2" type="ORF">PMUG01_09010900</name>
</gene>
<evidence type="ECO:0000256" key="1">
    <source>
        <dbReference type="SAM" id="Phobius"/>
    </source>
</evidence>
<dbReference type="RefSeq" id="XP_028861452.1">
    <property type="nucleotide sequence ID" value="XM_029004798.1"/>
</dbReference>
<accession>A0A1D3PC44</accession>
<keyword evidence="1" id="KW-0812">Transmembrane</keyword>
<sequence>MKQKINLLLFIKIAMFILLHCTCHFINDVSIFNSSLNENYSPGKKIVARIYRILAKYKQDKDTNMVCLKENVLNYESNNETDIPNYEKQEKKKKKLSYGSSSLSAIDHKQYMKNKSCMFETKKYSHIEKRIFKELDYIDFLQKNRAISDKIFRKVVFKKYRVRIILPLFFVLLLSTYLILDFSCGYGIVGWLLKILKNILGSEWSRPLRSFLWDLKLDFLWKTETINVVKKGTSSHIKQSWTFMTKPFLVYIIYLIPFVILFATLIFAVVYYHKKVIKYQKIKFRKR</sequence>
<evidence type="ECO:0000313" key="2">
    <source>
        <dbReference type="EMBL" id="SCN12541.1"/>
    </source>
</evidence>